<dbReference type="EMBL" id="JBFNQD010000002">
    <property type="protein sequence ID" value="MEW9305573.1"/>
    <property type="molecule type" value="Genomic_DNA"/>
</dbReference>
<protein>
    <submittedName>
        <fullName evidence="1">Uncharacterized protein</fullName>
    </submittedName>
</protein>
<accession>A0ABV3PK45</accession>
<comment type="caution">
    <text evidence="1">The sequence shown here is derived from an EMBL/GenBank/DDBJ whole genome shotgun (WGS) entry which is preliminary data.</text>
</comment>
<sequence>MEDAGRRAKALIAFNYGTSLDYALLSELPIRVLPPIKRPEIGDRLDVIEVVGFVNRARYRVRILYAQGRCTMLGQEIVDVSSRVD</sequence>
<proteinExistence type="predicted"/>
<evidence type="ECO:0000313" key="2">
    <source>
        <dbReference type="Proteomes" id="UP001555786"/>
    </source>
</evidence>
<name>A0ABV3PK45_9HYPH</name>
<organism evidence="1 2">
    <name type="scientific">Labrys neptuniae</name>
    <dbReference type="NCBI Taxonomy" id="376174"/>
    <lineage>
        <taxon>Bacteria</taxon>
        <taxon>Pseudomonadati</taxon>
        <taxon>Pseudomonadota</taxon>
        <taxon>Alphaproteobacteria</taxon>
        <taxon>Hyphomicrobiales</taxon>
        <taxon>Xanthobacteraceae</taxon>
        <taxon>Labrys</taxon>
    </lineage>
</organism>
<dbReference type="Proteomes" id="UP001555786">
    <property type="component" value="Unassembled WGS sequence"/>
</dbReference>
<dbReference type="RefSeq" id="WP_367623587.1">
    <property type="nucleotide sequence ID" value="NZ_JBFNQD010000002.1"/>
</dbReference>
<evidence type="ECO:0000313" key="1">
    <source>
        <dbReference type="EMBL" id="MEW9305573.1"/>
    </source>
</evidence>
<gene>
    <name evidence="1" type="ORF">ABXS05_08500</name>
</gene>
<keyword evidence="2" id="KW-1185">Reference proteome</keyword>
<reference evidence="1 2" key="1">
    <citation type="submission" date="2024-07" db="EMBL/GenBank/DDBJ databases">
        <title>Description of Labrys sedimenti sp. nov., isolated from a diclofenac-degrading enrichment culture.</title>
        <authorList>
            <person name="Tancsics A."/>
            <person name="Csepanyi A."/>
        </authorList>
    </citation>
    <scope>NUCLEOTIDE SEQUENCE [LARGE SCALE GENOMIC DNA]</scope>
    <source>
        <strain evidence="1 2">LMG 23578</strain>
    </source>
</reference>